<evidence type="ECO:0000313" key="6">
    <source>
        <dbReference type="EMBL" id="MRY85490.1"/>
    </source>
</evidence>
<dbReference type="EMBL" id="JAQMPJ010000013">
    <property type="protein sequence ID" value="MDB9006093.1"/>
    <property type="molecule type" value="Genomic_DNA"/>
</dbReference>
<evidence type="ECO:0000313" key="13">
    <source>
        <dbReference type="Proteomes" id="UP000463337"/>
    </source>
</evidence>
<dbReference type="Proteomes" id="UP001198806">
    <property type="component" value="Unassembled WGS sequence"/>
</dbReference>
<reference evidence="3" key="6">
    <citation type="submission" date="2023-01" db="EMBL/GenBank/DDBJ databases">
        <title>Human gut microbiome strain richness.</title>
        <authorList>
            <person name="Chen-Liaw A."/>
        </authorList>
    </citation>
    <scope>NUCLEOTIDE SEQUENCE</scope>
    <source>
        <strain evidence="4">D35st1_E5_D35t1_190705</strain>
        <strain evidence="3">RTP21484st1_E5_RTP21484_190118</strain>
    </source>
</reference>
<dbReference type="EMBL" id="JAQMPX010000018">
    <property type="protein sequence ID" value="MDB9137399.1"/>
    <property type="molecule type" value="Genomic_DNA"/>
</dbReference>
<reference evidence="11" key="2">
    <citation type="submission" date="2017-04" db="EMBL/GenBank/DDBJ databases">
        <title>Function of individual gut microbiota members based on whole genome sequencing of pure cultures obtained from chicken caecum.</title>
        <authorList>
            <person name="Medvecky M."/>
            <person name="Cejkova D."/>
            <person name="Polansky O."/>
            <person name="Karasova D."/>
            <person name="Kubasova T."/>
            <person name="Cizek A."/>
            <person name="Rychlik I."/>
        </authorList>
    </citation>
    <scope>NUCLEOTIDE SEQUENCE [LARGE SCALE GENOMIC DNA]</scope>
    <source>
        <strain evidence="11">An199</strain>
    </source>
</reference>
<evidence type="ECO:0000313" key="10">
    <source>
        <dbReference type="Proteomes" id="UP000095332"/>
    </source>
</evidence>
<evidence type="ECO:0000313" key="12">
    <source>
        <dbReference type="Proteomes" id="UP000450599"/>
    </source>
</evidence>
<dbReference type="Gene3D" id="2.30.110.10">
    <property type="entry name" value="Electron Transport, Fmn-binding Protein, Chain A"/>
    <property type="match status" value="1"/>
</dbReference>
<gene>
    <name evidence="8" type="ORF">B5F32_15120</name>
    <name evidence="1" type="ORF">ERS852560_03549</name>
    <name evidence="7" type="ORF">GKD54_15590</name>
    <name evidence="6" type="ORF">GKD58_14695</name>
    <name evidence="5" type="ORF">GKD59_13665</name>
    <name evidence="2" type="ORF">LI194_12860</name>
    <name evidence="9" type="ORF">P2T59_00435</name>
    <name evidence="3" type="ORF">PN599_13910</name>
    <name evidence="4" type="ORF">PN612_02610</name>
</gene>
<dbReference type="Proteomes" id="UP001210126">
    <property type="component" value="Unassembled WGS sequence"/>
</dbReference>
<dbReference type="EMBL" id="JAJCNI010000014">
    <property type="protein sequence ID" value="MCB6518685.1"/>
    <property type="molecule type" value="Genomic_DNA"/>
</dbReference>
<dbReference type="GeneID" id="93524233"/>
<dbReference type="Proteomes" id="UP000095332">
    <property type="component" value="Unassembled WGS sequence"/>
</dbReference>
<reference evidence="2" key="5">
    <citation type="submission" date="2021-10" db="EMBL/GenBank/DDBJ databases">
        <title>Collection of gut derived symbiotic bacterial strains cultured from healthy donors.</title>
        <authorList>
            <person name="Lin H."/>
            <person name="Littmann E."/>
            <person name="Kohout C."/>
            <person name="Pamer E.G."/>
        </authorList>
    </citation>
    <scope>NUCLEOTIDE SEQUENCE</scope>
    <source>
        <strain evidence="2">DFI.2.94</strain>
    </source>
</reference>
<evidence type="ECO:0000313" key="3">
    <source>
        <dbReference type="EMBL" id="MDB9006093.1"/>
    </source>
</evidence>
<dbReference type="EMBL" id="CZBM01000017">
    <property type="protein sequence ID" value="CUQ50622.1"/>
    <property type="molecule type" value="Genomic_DNA"/>
</dbReference>
<reference evidence="8" key="3">
    <citation type="journal article" date="2018" name="BMC Genomics">
        <title>Whole genome sequencing and function prediction of 133 gut anaerobes isolated from chicken caecum in pure cultures.</title>
        <authorList>
            <person name="Medvecky M."/>
            <person name="Cejkova D."/>
            <person name="Polansky O."/>
            <person name="Karasova D."/>
            <person name="Kubasova T."/>
            <person name="Cizek A."/>
            <person name="Rychlik I."/>
        </authorList>
    </citation>
    <scope>NUCLEOTIDE SEQUENCE</scope>
    <source>
        <strain evidence="8">An199</strain>
    </source>
</reference>
<dbReference type="EMBL" id="NFJX01000015">
    <property type="protein sequence ID" value="OUP16516.1"/>
    <property type="molecule type" value="Genomic_DNA"/>
</dbReference>
<dbReference type="RefSeq" id="WP_005865637.1">
    <property type="nucleotide sequence ID" value="NZ_AP019729.1"/>
</dbReference>
<dbReference type="Proteomes" id="UP000463337">
    <property type="component" value="Unassembled WGS sequence"/>
</dbReference>
<reference evidence="1 10" key="1">
    <citation type="submission" date="2015-09" db="EMBL/GenBank/DDBJ databases">
        <authorList>
            <consortium name="Pathogen Informatics"/>
        </authorList>
    </citation>
    <scope>NUCLEOTIDE SEQUENCE [LARGE SCALE GENOMIC DNA]</scope>
    <source>
        <strain evidence="1 10">2789STDY5834948</strain>
    </source>
</reference>
<dbReference type="EMBL" id="CP120353">
    <property type="protein sequence ID" value="WET64479.1"/>
    <property type="molecule type" value="Genomic_DNA"/>
</dbReference>
<proteinExistence type="predicted"/>
<evidence type="ECO:0000313" key="7">
    <source>
        <dbReference type="EMBL" id="MRZ07603.1"/>
    </source>
</evidence>
<dbReference type="Proteomes" id="UP001211522">
    <property type="component" value="Unassembled WGS sequence"/>
</dbReference>
<dbReference type="Proteomes" id="UP000471216">
    <property type="component" value="Unassembled WGS sequence"/>
</dbReference>
<dbReference type="EMBL" id="WKLT01000012">
    <property type="protein sequence ID" value="MRY58932.1"/>
    <property type="molecule type" value="Genomic_DNA"/>
</dbReference>
<dbReference type="InterPro" id="IPR012349">
    <property type="entry name" value="Split_barrel_FMN-bd"/>
</dbReference>
<evidence type="ECO:0000313" key="8">
    <source>
        <dbReference type="EMBL" id="OUP16516.1"/>
    </source>
</evidence>
<reference evidence="12 13" key="4">
    <citation type="journal article" date="2019" name="Nat. Med.">
        <title>A library of human gut bacterial isolates paired with longitudinal multiomics data enables mechanistic microbiome research.</title>
        <authorList>
            <person name="Poyet M."/>
            <person name="Groussin M."/>
            <person name="Gibbons S.M."/>
            <person name="Avila-Pacheco J."/>
            <person name="Jiang X."/>
            <person name="Kearney S.M."/>
            <person name="Perrotta A.R."/>
            <person name="Berdy B."/>
            <person name="Zhao S."/>
            <person name="Lieberman T.D."/>
            <person name="Swanson P.K."/>
            <person name="Smith M."/>
            <person name="Roesemann S."/>
            <person name="Alexander J.E."/>
            <person name="Rich S.A."/>
            <person name="Livny J."/>
            <person name="Vlamakis H."/>
            <person name="Clish C."/>
            <person name="Bullock K."/>
            <person name="Deik A."/>
            <person name="Scott J."/>
            <person name="Pierce K.A."/>
            <person name="Xavier R.J."/>
            <person name="Alm E.J."/>
        </authorList>
    </citation>
    <scope>NUCLEOTIDE SEQUENCE [LARGE SCALE GENOMIC DNA]</scope>
    <source>
        <strain evidence="7 14">BIOML-A10</strain>
        <strain evidence="6 12">BIOML-A11</strain>
        <strain evidence="5 13">BIOML-A41</strain>
    </source>
</reference>
<evidence type="ECO:0000313" key="4">
    <source>
        <dbReference type="EMBL" id="MDB9137399.1"/>
    </source>
</evidence>
<evidence type="ECO:0000313" key="9">
    <source>
        <dbReference type="EMBL" id="WET64479.1"/>
    </source>
</evidence>
<dbReference type="PANTHER" id="PTHR34071:SF2">
    <property type="entry name" value="FLAVIN-NUCLEOTIDE-BINDING PROTEIN"/>
    <property type="match status" value="1"/>
</dbReference>
<dbReference type="InterPro" id="IPR024747">
    <property type="entry name" value="Pyridox_Oxase-rel"/>
</dbReference>
<evidence type="ECO:0000313" key="5">
    <source>
        <dbReference type="EMBL" id="MRY58932.1"/>
    </source>
</evidence>
<dbReference type="Proteomes" id="UP000450599">
    <property type="component" value="Unassembled WGS sequence"/>
</dbReference>
<dbReference type="EMBL" id="WKMW01000015">
    <property type="protein sequence ID" value="MRY85490.1"/>
    <property type="molecule type" value="Genomic_DNA"/>
</dbReference>
<dbReference type="Pfam" id="PF12900">
    <property type="entry name" value="Pyridox_ox_2"/>
    <property type="match status" value="1"/>
</dbReference>
<dbReference type="EMBL" id="WKMX01000015">
    <property type="protein sequence ID" value="MRZ07603.1"/>
    <property type="molecule type" value="Genomic_DNA"/>
</dbReference>
<protein>
    <submittedName>
        <fullName evidence="8">5-nitroimidazole antibiotic resistance protein</fullName>
    </submittedName>
    <submittedName>
        <fullName evidence="1">Predicted flavin-nucleotide-binding protein</fullName>
    </submittedName>
    <submittedName>
        <fullName evidence="2">Pyridoxamine 5'-phosphate oxidase family protein</fullName>
    </submittedName>
</protein>
<name>A0A174TCG5_PARDI</name>
<accession>A0A174TCG5</accession>
<dbReference type="Proteomes" id="UP001221009">
    <property type="component" value="Chromosome"/>
</dbReference>
<evidence type="ECO:0000313" key="2">
    <source>
        <dbReference type="EMBL" id="MCB6518685.1"/>
    </source>
</evidence>
<evidence type="ECO:0000313" key="14">
    <source>
        <dbReference type="Proteomes" id="UP000471216"/>
    </source>
</evidence>
<dbReference type="AlphaFoldDB" id="A0A174TCG5"/>
<dbReference type="Proteomes" id="UP000195950">
    <property type="component" value="Unassembled WGS sequence"/>
</dbReference>
<evidence type="ECO:0000313" key="11">
    <source>
        <dbReference type="Proteomes" id="UP000195950"/>
    </source>
</evidence>
<dbReference type="SUPFAM" id="SSF50475">
    <property type="entry name" value="FMN-binding split barrel"/>
    <property type="match status" value="1"/>
</dbReference>
<dbReference type="PANTHER" id="PTHR34071">
    <property type="entry name" value="5-NITROIMIDAZOLE ANTIBIOTICS RESISTANCE PROTEIN, NIMA-FAMILY-RELATED PROTEIN-RELATED"/>
    <property type="match status" value="1"/>
</dbReference>
<organism evidence="8 11">
    <name type="scientific">Parabacteroides distasonis</name>
    <dbReference type="NCBI Taxonomy" id="823"/>
    <lineage>
        <taxon>Bacteria</taxon>
        <taxon>Pseudomonadati</taxon>
        <taxon>Bacteroidota</taxon>
        <taxon>Bacteroidia</taxon>
        <taxon>Bacteroidales</taxon>
        <taxon>Tannerellaceae</taxon>
        <taxon>Parabacteroides</taxon>
    </lineage>
</organism>
<evidence type="ECO:0000313" key="1">
    <source>
        <dbReference type="EMBL" id="CUQ50622.1"/>
    </source>
</evidence>
<reference evidence="9" key="7">
    <citation type="submission" date="2023-03" db="EMBL/GenBank/DDBJ databases">
        <title>Parabacteroides distasonis, a bacteria resistant against UC.</title>
        <authorList>
            <person name="Dai W."/>
        </authorList>
    </citation>
    <scope>NUCLEOTIDE SEQUENCE</scope>
    <source>
        <strain evidence="9">F1-28</strain>
    </source>
</reference>
<sequence>MFREIRRKDRILDNELAIRLLEEAEYGFLAMSGINGYGYGIPINYVKEGDSIYFHCAPEGYKLECLRENPKVSFTVVGATQIVPGKFTTGYESTIAFGEMHLDLPEEERRYALRLLVNKYSSAFKEIGEKYIEKSFYRTNILRLDISHISGKCKRLSQLV</sequence>